<proteinExistence type="predicted"/>
<accession>A0A9W6U7G0</accession>
<reference evidence="1" key="1">
    <citation type="submission" date="2023-04" db="EMBL/GenBank/DDBJ databases">
        <title>Phytophthora fragariaefolia NBRC 109709.</title>
        <authorList>
            <person name="Ichikawa N."/>
            <person name="Sato H."/>
            <person name="Tonouchi N."/>
        </authorList>
    </citation>
    <scope>NUCLEOTIDE SEQUENCE</scope>
    <source>
        <strain evidence="1">NBRC 109709</strain>
    </source>
</reference>
<organism evidence="1 2">
    <name type="scientific">Phytophthora fragariaefolia</name>
    <dbReference type="NCBI Taxonomy" id="1490495"/>
    <lineage>
        <taxon>Eukaryota</taxon>
        <taxon>Sar</taxon>
        <taxon>Stramenopiles</taxon>
        <taxon>Oomycota</taxon>
        <taxon>Peronosporomycetes</taxon>
        <taxon>Peronosporales</taxon>
        <taxon>Peronosporaceae</taxon>
        <taxon>Phytophthora</taxon>
    </lineage>
</organism>
<name>A0A9W6U7G0_9STRA</name>
<sequence>MATHWKSTATWMLTGEIAQIQDCYGASTTANDATANYEMANGEAADVQRATAGNVEVVVGVVREPNGPLVRHDVLHDGELGERVQFRISRVAHNPKGFWIRRRGSLDLPANERERVVTVSRTANGSEFGYDVYGRQLPVVNDKVR</sequence>
<evidence type="ECO:0000313" key="1">
    <source>
        <dbReference type="EMBL" id="GMF27789.1"/>
    </source>
</evidence>
<evidence type="ECO:0000313" key="2">
    <source>
        <dbReference type="Proteomes" id="UP001165121"/>
    </source>
</evidence>
<dbReference type="AlphaFoldDB" id="A0A9W6U7G0"/>
<dbReference type="EMBL" id="BSXT01000447">
    <property type="protein sequence ID" value="GMF27789.1"/>
    <property type="molecule type" value="Genomic_DNA"/>
</dbReference>
<gene>
    <name evidence="1" type="ORF">Pfra01_000559700</name>
</gene>
<comment type="caution">
    <text evidence="1">The sequence shown here is derived from an EMBL/GenBank/DDBJ whole genome shotgun (WGS) entry which is preliminary data.</text>
</comment>
<protein>
    <submittedName>
        <fullName evidence="1">Unnamed protein product</fullName>
    </submittedName>
</protein>
<keyword evidence="2" id="KW-1185">Reference proteome</keyword>
<dbReference type="Proteomes" id="UP001165121">
    <property type="component" value="Unassembled WGS sequence"/>
</dbReference>